<dbReference type="AlphaFoldDB" id="A0A0D9R9J3"/>
<protein>
    <recommendedName>
        <fullName evidence="2">CCDC144C-like coiled-coil domain-containing protein</fullName>
    </recommendedName>
</protein>
<dbReference type="PANTHER" id="PTHR24147:SF64">
    <property type="entry name" value="ANKYRIN REPEAT DOMAIN-CONTAINING PROTEIN 19-RELATED"/>
    <property type="match status" value="1"/>
</dbReference>
<evidence type="ECO:0000259" key="2">
    <source>
        <dbReference type="Pfam" id="PF14915"/>
    </source>
</evidence>
<sequence length="73" mass="8509">MKEYNHLKESVFQYEKEKTKSSVVVRQLQREVADSLKKLTMLESPLEGTSHCHIDVDKTQASKKKLFQVESQI</sequence>
<reference evidence="3" key="3">
    <citation type="submission" date="2025-09" db="UniProtKB">
        <authorList>
            <consortium name="Ensembl"/>
        </authorList>
    </citation>
    <scope>IDENTIFICATION</scope>
</reference>
<dbReference type="GeneTree" id="ENSGT00940000163510"/>
<evidence type="ECO:0000256" key="1">
    <source>
        <dbReference type="ARBA" id="ARBA00023054"/>
    </source>
</evidence>
<feature type="domain" description="CCDC144C-like coiled-coil" evidence="2">
    <location>
        <begin position="1"/>
        <end position="72"/>
    </location>
</feature>
<name>A0A0D9R9J3_CHLSB</name>
<dbReference type="PANTHER" id="PTHR24147">
    <property type="entry name" value="ANKYRIN REPEAT DOMAIN 36-RELATED"/>
    <property type="match status" value="1"/>
</dbReference>
<dbReference type="InterPro" id="IPR050657">
    <property type="entry name" value="Ankyrin_repeat_domain"/>
</dbReference>
<dbReference type="Pfam" id="PF14915">
    <property type="entry name" value="CCDC144C"/>
    <property type="match status" value="1"/>
</dbReference>
<dbReference type="Proteomes" id="UP000029965">
    <property type="component" value="Chromosome 2"/>
</dbReference>
<evidence type="ECO:0000313" key="3">
    <source>
        <dbReference type="Ensembl" id="ENSCSAP00000005282.1"/>
    </source>
</evidence>
<organism evidence="3 4">
    <name type="scientific">Chlorocebus sabaeus</name>
    <name type="common">Green monkey</name>
    <name type="synonym">Simia sabaea</name>
    <dbReference type="NCBI Taxonomy" id="60711"/>
    <lineage>
        <taxon>Eukaryota</taxon>
        <taxon>Metazoa</taxon>
        <taxon>Chordata</taxon>
        <taxon>Craniata</taxon>
        <taxon>Vertebrata</taxon>
        <taxon>Euteleostomi</taxon>
        <taxon>Mammalia</taxon>
        <taxon>Eutheria</taxon>
        <taxon>Euarchontoglires</taxon>
        <taxon>Primates</taxon>
        <taxon>Haplorrhini</taxon>
        <taxon>Catarrhini</taxon>
        <taxon>Cercopithecidae</taxon>
        <taxon>Cercopithecinae</taxon>
        <taxon>Chlorocebus</taxon>
    </lineage>
</organism>
<accession>A0A0D9R9J3</accession>
<dbReference type="Bgee" id="ENSCSAG00000009032">
    <property type="expression patterns" value="Expressed in prefrontal cortex and 7 other cell types or tissues"/>
</dbReference>
<reference evidence="3 4" key="1">
    <citation type="submission" date="2014-03" db="EMBL/GenBank/DDBJ databases">
        <authorList>
            <person name="Warren W."/>
            <person name="Wilson R.K."/>
        </authorList>
    </citation>
    <scope>NUCLEOTIDE SEQUENCE</scope>
</reference>
<reference evidence="3" key="2">
    <citation type="submission" date="2025-08" db="UniProtKB">
        <authorList>
            <consortium name="Ensembl"/>
        </authorList>
    </citation>
    <scope>IDENTIFICATION</scope>
</reference>
<evidence type="ECO:0000313" key="4">
    <source>
        <dbReference type="Proteomes" id="UP000029965"/>
    </source>
</evidence>
<proteinExistence type="predicted"/>
<dbReference type="EMBL" id="AQIB01150982">
    <property type="status" value="NOT_ANNOTATED_CDS"/>
    <property type="molecule type" value="Genomic_DNA"/>
</dbReference>
<keyword evidence="1" id="KW-0175">Coiled coil</keyword>
<dbReference type="InterPro" id="IPR039497">
    <property type="entry name" value="CC144C-like_CC_dom"/>
</dbReference>
<dbReference type="Ensembl" id="ENSCSAT00000007095.1">
    <property type="protein sequence ID" value="ENSCSAP00000005282.1"/>
    <property type="gene ID" value="ENSCSAG00000009032.1"/>
</dbReference>
<keyword evidence="4" id="KW-1185">Reference proteome</keyword>
<dbReference type="eggNOG" id="KOG0504">
    <property type="taxonomic scope" value="Eukaryota"/>
</dbReference>